<dbReference type="InterPro" id="IPR046823">
    <property type="entry name" value="HPS6_N"/>
</dbReference>
<dbReference type="PANTHER" id="PTHR14696:SF2">
    <property type="entry name" value="BLOC-2 COMPLEX MEMBER HPS6"/>
    <property type="match status" value="1"/>
</dbReference>
<protein>
    <submittedName>
        <fullName evidence="1">Hermansky-Pudlak syndrome 6 -like</fullName>
    </submittedName>
</protein>
<reference evidence="1" key="1">
    <citation type="submission" date="2020-04" db="EMBL/GenBank/DDBJ databases">
        <authorList>
            <person name="Alioto T."/>
            <person name="Alioto T."/>
            <person name="Gomez Garrido J."/>
        </authorList>
    </citation>
    <scope>NUCLEOTIDE SEQUENCE</scope>
    <source>
        <strain evidence="1">A484AB</strain>
    </source>
</reference>
<proteinExistence type="predicted"/>
<dbReference type="SUPFAM" id="SSF50978">
    <property type="entry name" value="WD40 repeat-like"/>
    <property type="match status" value="1"/>
</dbReference>
<organism evidence="1 2">
    <name type="scientific">Paramuricea clavata</name>
    <name type="common">Red gorgonian</name>
    <name type="synonym">Violescent sea-whip</name>
    <dbReference type="NCBI Taxonomy" id="317549"/>
    <lineage>
        <taxon>Eukaryota</taxon>
        <taxon>Metazoa</taxon>
        <taxon>Cnidaria</taxon>
        <taxon>Anthozoa</taxon>
        <taxon>Octocorallia</taxon>
        <taxon>Malacalcyonacea</taxon>
        <taxon>Plexauridae</taxon>
        <taxon>Paramuricea</taxon>
    </lineage>
</organism>
<dbReference type="GO" id="GO:0072657">
    <property type="term" value="P:protein localization to membrane"/>
    <property type="evidence" value="ECO:0007669"/>
    <property type="project" value="TreeGrafter"/>
</dbReference>
<accession>A0A6S7IV52</accession>
<dbReference type="OrthoDB" id="5957776at2759"/>
<dbReference type="GO" id="GO:0032418">
    <property type="term" value="P:lysosome localization"/>
    <property type="evidence" value="ECO:0007669"/>
    <property type="project" value="TreeGrafter"/>
</dbReference>
<dbReference type="AlphaFoldDB" id="A0A6S7IV52"/>
<comment type="caution">
    <text evidence="1">The sequence shown here is derived from an EMBL/GenBank/DDBJ whole genome shotgun (WGS) entry which is preliminary data.</text>
</comment>
<dbReference type="InterPro" id="IPR036322">
    <property type="entry name" value="WD40_repeat_dom_sf"/>
</dbReference>
<dbReference type="Pfam" id="PF15702">
    <property type="entry name" value="HPS6"/>
    <property type="match status" value="1"/>
</dbReference>
<evidence type="ECO:0000313" key="1">
    <source>
        <dbReference type="EMBL" id="CAB4023275.1"/>
    </source>
</evidence>
<dbReference type="EMBL" id="CACRXK020012411">
    <property type="protein sequence ID" value="CAB4023275.1"/>
    <property type="molecule type" value="Genomic_DNA"/>
</dbReference>
<dbReference type="Proteomes" id="UP001152795">
    <property type="component" value="Unassembled WGS sequence"/>
</dbReference>
<keyword evidence="2" id="KW-1185">Reference proteome</keyword>
<name>A0A6S7IV52_PARCT</name>
<gene>
    <name evidence="1" type="ORF">PACLA_8A008145</name>
</gene>
<dbReference type="GO" id="GO:0005765">
    <property type="term" value="C:lysosomal membrane"/>
    <property type="evidence" value="ECO:0007669"/>
    <property type="project" value="TreeGrafter"/>
</dbReference>
<sequence>MFSLVKYNEITPCIRGSDLLTSILDKNGISKLWLNVQHIFLTAKEDSNLYAFDIVPQLNWRRSVPTTPNDCVLDASPEPVVEVIWDKSEPSLVFVIFETGATNFWEFLRPSHEWIKHKSVQLSNAKGSQIIDVKWHEESGNLFWCEKRGFAADAYCVCYRSINVRNESEKVKIEIGSTQAILHNCPLVSVCVFNNGIGIQPCQIYLERILMFWMSGCLNVKAVVIKNGKVQDSVSSLSDFRDITTALVGSWTENADDESKTWFGITTHASTRDLLLLNTSGALLKLANKSNIIKLVPVCNLKLPAQIHKISHQVKLFSTGVTFGIIDCNSFVYIYDIVSGKLLQTLQEFSSKRVQVLGANCKQTIFWASNGIWKLNCIPLNELVKTVACSETLNGGISLNVEKRNGEILNDELRKVVLPKAITKEQAFSEENECNLEVKEVPPKPKAELLVPQRLELLDVVNWLYTVGLKHSAMVLLLEHVISCSRKGDKVPETTLQFLKLLRKDVLQNPGILFTLFEEDLALKEESRSELKSFLDEIDQAPVPSEYMTPLNLKVLPFLRELYERWSEQIIVPSVDLSTLPKVLEESASSVIDASVQSVVEGTTDAAALEKMEILSLQEPLQAVKAFVAESGESLSLESEDGVNVGAVVRAELNDRRWKRRHNAESTTIIGIMFQLLYKIHPERLLDVLDMASRFIGEGASKDEATLQDLKDCVREFMLDFLPNVWSEECNLKRVKIHAQILLRLGLTRDALAIFLQRQLWQEAVEFYVEITRSSTDMLEVSQLYEILLSGVVRGSGTSQSELLTKVFEMKPKLIEAQNLFELCLRTMPENSTESVFKEQCLTVGDAKKTLVKFLPTT</sequence>
<dbReference type="GO" id="GO:0031084">
    <property type="term" value="C:BLOC-2 complex"/>
    <property type="evidence" value="ECO:0007669"/>
    <property type="project" value="TreeGrafter"/>
</dbReference>
<dbReference type="InterPro" id="IPR017218">
    <property type="entry name" value="BLOC-2_complex_Hps6_subunit"/>
</dbReference>
<dbReference type="PANTHER" id="PTHR14696">
    <property type="entry name" value="HERMANSKY-PUDLAK SYNDROME 6 PROTEIN"/>
    <property type="match status" value="1"/>
</dbReference>
<evidence type="ECO:0000313" key="2">
    <source>
        <dbReference type="Proteomes" id="UP001152795"/>
    </source>
</evidence>